<name>H2C2C9_9CREN</name>
<organism evidence="1 2">
    <name type="scientific">Metallosphaera yellowstonensis MK1</name>
    <dbReference type="NCBI Taxonomy" id="671065"/>
    <lineage>
        <taxon>Archaea</taxon>
        <taxon>Thermoproteota</taxon>
        <taxon>Thermoprotei</taxon>
        <taxon>Sulfolobales</taxon>
        <taxon>Sulfolobaceae</taxon>
        <taxon>Metallosphaera</taxon>
    </lineage>
</organism>
<evidence type="ECO:0000313" key="2">
    <source>
        <dbReference type="Proteomes" id="UP000003980"/>
    </source>
</evidence>
<dbReference type="EMBL" id="JH597761">
    <property type="protein sequence ID" value="EHP70400.1"/>
    <property type="molecule type" value="Genomic_DNA"/>
</dbReference>
<proteinExistence type="predicted"/>
<dbReference type="AlphaFoldDB" id="H2C2C9"/>
<gene>
    <name evidence="1" type="ORF">MetMK1DRAFT_00009020</name>
</gene>
<reference evidence="1 2" key="1">
    <citation type="submission" date="2012-01" db="EMBL/GenBank/DDBJ databases">
        <title>Improved High-Quality Draft sequence of Metallosphaera yellowstonensis MK1.</title>
        <authorList>
            <consortium name="US DOE Joint Genome Institute"/>
            <person name="Lucas S."/>
            <person name="Han J."/>
            <person name="Cheng J.-F."/>
            <person name="Goodwin L."/>
            <person name="Pitluck S."/>
            <person name="Peters L."/>
            <person name="Teshima H."/>
            <person name="Detter J.C."/>
            <person name="Han C."/>
            <person name="Tapia R."/>
            <person name="Land M."/>
            <person name="Hauser L."/>
            <person name="Kyrpides N."/>
            <person name="Kozubal M."/>
            <person name="Macur R.E."/>
            <person name="Jay Z."/>
            <person name="Inskeep W."/>
            <person name="Woyke T."/>
        </authorList>
    </citation>
    <scope>NUCLEOTIDE SEQUENCE [LARGE SCALE GENOMIC DNA]</scope>
    <source>
        <strain evidence="1 2">MK1</strain>
    </source>
</reference>
<accession>H2C2C9</accession>
<dbReference type="HOGENOM" id="CLU_2662442_0_0_2"/>
<evidence type="ECO:0000313" key="1">
    <source>
        <dbReference type="EMBL" id="EHP70400.1"/>
    </source>
</evidence>
<protein>
    <submittedName>
        <fullName evidence="1">Uncharacterized protein</fullName>
    </submittedName>
</protein>
<sequence>MFYFFLINKKSSLLTAWRETSPEVSKEALVISPKRGLEDDLSSEGLKARKAVANSFRQTVKFISFRHKLLYNAKT</sequence>
<keyword evidence="2" id="KW-1185">Reference proteome</keyword>
<dbReference type="STRING" id="671065.MetMK1DRAFT_00009020"/>
<dbReference type="Proteomes" id="UP000003980">
    <property type="component" value="Unassembled WGS sequence"/>
</dbReference>